<evidence type="ECO:0000256" key="6">
    <source>
        <dbReference type="ARBA" id="ARBA00023012"/>
    </source>
</evidence>
<evidence type="ECO:0000313" key="13">
    <source>
        <dbReference type="Proteomes" id="UP000309215"/>
    </source>
</evidence>
<dbReference type="PROSITE" id="PS50109">
    <property type="entry name" value="HIS_KIN"/>
    <property type="match status" value="1"/>
</dbReference>
<evidence type="ECO:0000256" key="3">
    <source>
        <dbReference type="ARBA" id="ARBA00022553"/>
    </source>
</evidence>
<evidence type="ECO:0000256" key="8">
    <source>
        <dbReference type="SAM" id="Phobius"/>
    </source>
</evidence>
<dbReference type="NCBIfam" id="TIGR00229">
    <property type="entry name" value="sensory_box"/>
    <property type="match status" value="1"/>
</dbReference>
<dbReference type="SUPFAM" id="SSF55785">
    <property type="entry name" value="PYP-like sensor domain (PAS domain)"/>
    <property type="match status" value="1"/>
</dbReference>
<dbReference type="InterPro" id="IPR000700">
    <property type="entry name" value="PAS-assoc_C"/>
</dbReference>
<dbReference type="PRINTS" id="PR00344">
    <property type="entry name" value="BCTRLSENSOR"/>
</dbReference>
<dbReference type="FunFam" id="3.30.565.10:FF:000010">
    <property type="entry name" value="Sensor histidine kinase RcsC"/>
    <property type="match status" value="1"/>
</dbReference>
<gene>
    <name evidence="12" type="ORF">E8A74_35975</name>
</gene>
<feature type="domain" description="Response regulatory" evidence="10">
    <location>
        <begin position="741"/>
        <end position="857"/>
    </location>
</feature>
<dbReference type="Pfam" id="PF13185">
    <property type="entry name" value="GAF_2"/>
    <property type="match status" value="1"/>
</dbReference>
<keyword evidence="3 7" id="KW-0597">Phosphoprotein</keyword>
<dbReference type="InterPro" id="IPR013656">
    <property type="entry name" value="PAS_4"/>
</dbReference>
<dbReference type="InterPro" id="IPR036097">
    <property type="entry name" value="HisK_dim/P_sf"/>
</dbReference>
<dbReference type="InterPro" id="IPR011006">
    <property type="entry name" value="CheY-like_superfamily"/>
</dbReference>
<dbReference type="GO" id="GO:0005886">
    <property type="term" value="C:plasma membrane"/>
    <property type="evidence" value="ECO:0007669"/>
    <property type="project" value="TreeGrafter"/>
</dbReference>
<keyword evidence="13" id="KW-1185">Reference proteome</keyword>
<dbReference type="InterPro" id="IPR005467">
    <property type="entry name" value="His_kinase_dom"/>
</dbReference>
<organism evidence="12 13">
    <name type="scientific">Polyangium fumosum</name>
    <dbReference type="NCBI Taxonomy" id="889272"/>
    <lineage>
        <taxon>Bacteria</taxon>
        <taxon>Pseudomonadati</taxon>
        <taxon>Myxococcota</taxon>
        <taxon>Polyangia</taxon>
        <taxon>Polyangiales</taxon>
        <taxon>Polyangiaceae</taxon>
        <taxon>Polyangium</taxon>
    </lineage>
</organism>
<dbReference type="InterPro" id="IPR001789">
    <property type="entry name" value="Sig_transdc_resp-reg_receiver"/>
</dbReference>
<dbReference type="InterPro" id="IPR029016">
    <property type="entry name" value="GAF-like_dom_sf"/>
</dbReference>
<dbReference type="SMART" id="SM00388">
    <property type="entry name" value="HisKA"/>
    <property type="match status" value="1"/>
</dbReference>
<keyword evidence="4" id="KW-0808">Transferase</keyword>
<evidence type="ECO:0000259" key="10">
    <source>
        <dbReference type="PROSITE" id="PS50110"/>
    </source>
</evidence>
<dbReference type="SUPFAM" id="SSF55874">
    <property type="entry name" value="ATPase domain of HSP90 chaperone/DNA topoisomerase II/histidine kinase"/>
    <property type="match status" value="1"/>
</dbReference>
<evidence type="ECO:0000256" key="2">
    <source>
        <dbReference type="ARBA" id="ARBA00012438"/>
    </source>
</evidence>
<dbReference type="CDD" id="cd17580">
    <property type="entry name" value="REC_2_DhkD-like"/>
    <property type="match status" value="1"/>
</dbReference>
<dbReference type="SMART" id="SM00387">
    <property type="entry name" value="HATPase_c"/>
    <property type="match status" value="1"/>
</dbReference>
<evidence type="ECO:0000256" key="4">
    <source>
        <dbReference type="ARBA" id="ARBA00022679"/>
    </source>
</evidence>
<comment type="catalytic activity">
    <reaction evidence="1">
        <text>ATP + protein L-histidine = ADP + protein N-phospho-L-histidine.</text>
        <dbReference type="EC" id="2.7.13.3"/>
    </reaction>
</comment>
<dbReference type="PROSITE" id="PS50110">
    <property type="entry name" value="RESPONSE_REGULATORY"/>
    <property type="match status" value="1"/>
</dbReference>
<sequence>MCHASYRPKGDACAVRWRRRQHAVEILSGDRLPAAEAKDEMARRRHFAGMAVVRPLVLGVLMVGLFLLDITTPLGFMFPYGYVVPVSLAVWLPRRGATLVVVGGCTILTTLGFFLTTGTPVVPPWVDATGRVASVVVLWVTTAFGVQWRRAAERLRKVAEQSAQEVAERRRMQEALEAQNTHLGLLAKAAGRLVLSDEPGELLGPMFAELGAGLGVELYFNYMKGPTPKTLELESSGGLTDEQRKRYHVLHFGELLCGAVAETGKPLILEDLQHSTFHGSDPLKAVGAQVYAGYPLIAHGRVLGTLAFATSRRPRYSDDELRLMQTLSDQVAAVIDRGELLHRLKESERAAQRHLAELQSVYKTSPAGLCVLDTELRYVNINETLARYNGASVAAHIGRTLGEVVPGLPESIEPLLRRVFETGESSMDHEYRMETPAQPGVLRDWISSYVPIKDPAGLVQAVNVMVQEVTRLKQTERALREAGLALEEADRRKDEFLAMLGHELRNPLAPIRTAVKVLDMQAGRSPEARQTLAMIERQVAHMARMIDDLLDVSRITRGKMELRQEPCDVVQIVRDVVHDYASIVSGNGLALSLSVPEEPRWVEGDPTRLSQVVGNLLHNAVKFTDAGGRIEVRVDEDPPTNLVSITVSDTGIGMDAAMLGRLFETFSQADRSLDRSRGGLGLGLAVVKGLVELHGGDVEAESAGPGKGSTLRVRLPLSAEAALAAPAPSAPAPRQTEGPLRILVIEDNHDTADILQNLLVLLGYRAEVAYTGPEGIEVAKRLRPDVVLCDLGLPDMDGFAVARALRALPATAGSYLIAQTGYGGAEDRRRTLAAGFDAHMTKPMDPAELERVLSSVADMRRERPRAVARRPVRRSA</sequence>
<accession>A0A4U1IZA1</accession>
<dbReference type="Pfam" id="PF08448">
    <property type="entry name" value="PAS_4"/>
    <property type="match status" value="1"/>
</dbReference>
<feature type="transmembrane region" description="Helical" evidence="8">
    <location>
        <begin position="47"/>
        <end position="68"/>
    </location>
</feature>
<dbReference type="SMART" id="SM00448">
    <property type="entry name" value="REC"/>
    <property type="match status" value="1"/>
</dbReference>
<dbReference type="SUPFAM" id="SSF52172">
    <property type="entry name" value="CheY-like"/>
    <property type="match status" value="1"/>
</dbReference>
<proteinExistence type="predicted"/>
<dbReference type="Gene3D" id="3.30.565.10">
    <property type="entry name" value="Histidine kinase-like ATPase, C-terminal domain"/>
    <property type="match status" value="1"/>
</dbReference>
<dbReference type="Gene3D" id="3.30.450.20">
    <property type="entry name" value="PAS domain"/>
    <property type="match status" value="1"/>
</dbReference>
<evidence type="ECO:0000256" key="1">
    <source>
        <dbReference type="ARBA" id="ARBA00000085"/>
    </source>
</evidence>
<dbReference type="Pfam" id="PF02518">
    <property type="entry name" value="HATPase_c"/>
    <property type="match status" value="1"/>
</dbReference>
<dbReference type="Gene3D" id="3.40.50.2300">
    <property type="match status" value="1"/>
</dbReference>
<feature type="domain" description="Histidine kinase" evidence="9">
    <location>
        <begin position="499"/>
        <end position="719"/>
    </location>
</feature>
<dbReference type="Pfam" id="PF00072">
    <property type="entry name" value="Response_reg"/>
    <property type="match status" value="1"/>
</dbReference>
<dbReference type="InterPro" id="IPR003661">
    <property type="entry name" value="HisK_dim/P_dom"/>
</dbReference>
<dbReference type="CDD" id="cd00082">
    <property type="entry name" value="HisKA"/>
    <property type="match status" value="1"/>
</dbReference>
<evidence type="ECO:0000256" key="5">
    <source>
        <dbReference type="ARBA" id="ARBA00022777"/>
    </source>
</evidence>
<evidence type="ECO:0000313" key="12">
    <source>
        <dbReference type="EMBL" id="TKC99984.1"/>
    </source>
</evidence>
<name>A0A4U1IZA1_9BACT</name>
<dbReference type="SUPFAM" id="SSF55781">
    <property type="entry name" value="GAF domain-like"/>
    <property type="match status" value="1"/>
</dbReference>
<dbReference type="AlphaFoldDB" id="A0A4U1IZA1"/>
<keyword evidence="8" id="KW-0472">Membrane</keyword>
<dbReference type="PROSITE" id="PS50113">
    <property type="entry name" value="PAC"/>
    <property type="match status" value="1"/>
</dbReference>
<keyword evidence="5" id="KW-0418">Kinase</keyword>
<dbReference type="GO" id="GO:0009927">
    <property type="term" value="F:histidine phosphotransfer kinase activity"/>
    <property type="evidence" value="ECO:0007669"/>
    <property type="project" value="TreeGrafter"/>
</dbReference>
<dbReference type="InterPro" id="IPR036890">
    <property type="entry name" value="HATPase_C_sf"/>
</dbReference>
<dbReference type="InterPro" id="IPR003018">
    <property type="entry name" value="GAF"/>
</dbReference>
<comment type="caution">
    <text evidence="12">The sequence shown here is derived from an EMBL/GenBank/DDBJ whole genome shotgun (WGS) entry which is preliminary data.</text>
</comment>
<dbReference type="InterPro" id="IPR035965">
    <property type="entry name" value="PAS-like_dom_sf"/>
</dbReference>
<evidence type="ECO:0000256" key="7">
    <source>
        <dbReference type="PROSITE-ProRule" id="PRU00169"/>
    </source>
</evidence>
<dbReference type="OrthoDB" id="5468518at2"/>
<dbReference type="Gene3D" id="1.10.287.130">
    <property type="match status" value="1"/>
</dbReference>
<dbReference type="FunFam" id="1.10.287.130:FF:000001">
    <property type="entry name" value="Two-component sensor histidine kinase"/>
    <property type="match status" value="1"/>
</dbReference>
<evidence type="ECO:0000259" key="11">
    <source>
        <dbReference type="PROSITE" id="PS50113"/>
    </source>
</evidence>
<feature type="transmembrane region" description="Helical" evidence="8">
    <location>
        <begin position="99"/>
        <end position="122"/>
    </location>
</feature>
<dbReference type="EC" id="2.7.13.3" evidence="2"/>
<keyword evidence="6" id="KW-0902">Two-component regulatory system</keyword>
<feature type="modified residue" description="4-aspartylphosphate" evidence="7">
    <location>
        <position position="790"/>
    </location>
</feature>
<feature type="transmembrane region" description="Helical" evidence="8">
    <location>
        <begin position="74"/>
        <end position="92"/>
    </location>
</feature>
<dbReference type="Gene3D" id="3.30.450.40">
    <property type="match status" value="1"/>
</dbReference>
<dbReference type="SMART" id="SM00065">
    <property type="entry name" value="GAF"/>
    <property type="match status" value="1"/>
</dbReference>
<dbReference type="GO" id="GO:0000155">
    <property type="term" value="F:phosphorelay sensor kinase activity"/>
    <property type="evidence" value="ECO:0007669"/>
    <property type="project" value="InterPro"/>
</dbReference>
<reference evidence="12 13" key="1">
    <citation type="submission" date="2019-04" db="EMBL/GenBank/DDBJ databases">
        <authorList>
            <person name="Li Y."/>
            <person name="Wang J."/>
        </authorList>
    </citation>
    <scope>NUCLEOTIDE SEQUENCE [LARGE SCALE GENOMIC DNA]</scope>
    <source>
        <strain evidence="12 13">DSM 14668</strain>
    </source>
</reference>
<dbReference type="SUPFAM" id="SSF47384">
    <property type="entry name" value="Homodimeric domain of signal transducing histidine kinase"/>
    <property type="match status" value="1"/>
</dbReference>
<keyword evidence="8" id="KW-0812">Transmembrane</keyword>
<dbReference type="InterPro" id="IPR000014">
    <property type="entry name" value="PAS"/>
</dbReference>
<dbReference type="PANTHER" id="PTHR43047:SF72">
    <property type="entry name" value="OSMOSENSING HISTIDINE PROTEIN KINASE SLN1"/>
    <property type="match status" value="1"/>
</dbReference>
<evidence type="ECO:0000259" key="9">
    <source>
        <dbReference type="PROSITE" id="PS50109"/>
    </source>
</evidence>
<dbReference type="InterPro" id="IPR003594">
    <property type="entry name" value="HATPase_dom"/>
</dbReference>
<keyword evidence="8" id="KW-1133">Transmembrane helix</keyword>
<dbReference type="CDD" id="cd16922">
    <property type="entry name" value="HATPase_EvgS-ArcB-TorS-like"/>
    <property type="match status" value="1"/>
</dbReference>
<dbReference type="Pfam" id="PF00512">
    <property type="entry name" value="HisKA"/>
    <property type="match status" value="1"/>
</dbReference>
<feature type="domain" description="PAC" evidence="11">
    <location>
        <begin position="427"/>
        <end position="481"/>
    </location>
</feature>
<dbReference type="EMBL" id="SSMQ01000051">
    <property type="protein sequence ID" value="TKC99984.1"/>
    <property type="molecule type" value="Genomic_DNA"/>
</dbReference>
<dbReference type="InterPro" id="IPR004358">
    <property type="entry name" value="Sig_transdc_His_kin-like_C"/>
</dbReference>
<protein>
    <recommendedName>
        <fullName evidence="2">histidine kinase</fullName>
        <ecNumber evidence="2">2.7.13.3</ecNumber>
    </recommendedName>
</protein>
<dbReference type="Proteomes" id="UP000309215">
    <property type="component" value="Unassembled WGS sequence"/>
</dbReference>
<dbReference type="PANTHER" id="PTHR43047">
    <property type="entry name" value="TWO-COMPONENT HISTIDINE PROTEIN KINASE"/>
    <property type="match status" value="1"/>
</dbReference>